<feature type="domain" description="SLH" evidence="3">
    <location>
        <begin position="804"/>
        <end position="867"/>
    </location>
</feature>
<evidence type="ECO:0000256" key="1">
    <source>
        <dbReference type="ARBA" id="ARBA00022614"/>
    </source>
</evidence>
<dbReference type="Pfam" id="PF23952">
    <property type="entry name" value="LRR_EndoS"/>
    <property type="match status" value="1"/>
</dbReference>
<dbReference type="InterPro" id="IPR001119">
    <property type="entry name" value="SLH_dom"/>
</dbReference>
<dbReference type="InterPro" id="IPR018721">
    <property type="entry name" value="DUF2252"/>
</dbReference>
<evidence type="ECO:0000313" key="4">
    <source>
        <dbReference type="EMBL" id="MBM7631006.1"/>
    </source>
</evidence>
<dbReference type="InterPro" id="IPR032675">
    <property type="entry name" value="LRR_dom_sf"/>
</dbReference>
<dbReference type="SMART" id="SM00369">
    <property type="entry name" value="LRR_TYP"/>
    <property type="match status" value="6"/>
</dbReference>
<accession>A0ABS2P779</accession>
<dbReference type="InterPro" id="IPR003591">
    <property type="entry name" value="Leu-rich_rpt_typical-subtyp"/>
</dbReference>
<protein>
    <submittedName>
        <fullName evidence="4">Uncharacterized protein (DUF2252 family)</fullName>
    </submittedName>
</protein>
<evidence type="ECO:0000313" key="5">
    <source>
        <dbReference type="Proteomes" id="UP000741863"/>
    </source>
</evidence>
<dbReference type="Gene3D" id="3.80.10.10">
    <property type="entry name" value="Ribonuclease Inhibitor"/>
    <property type="match status" value="1"/>
</dbReference>
<feature type="domain" description="SLH" evidence="3">
    <location>
        <begin position="870"/>
        <end position="932"/>
    </location>
</feature>
<feature type="domain" description="SLH" evidence="3">
    <location>
        <begin position="740"/>
        <end position="803"/>
    </location>
</feature>
<comment type="caution">
    <text evidence="4">The sequence shown here is derived from an EMBL/GenBank/DDBJ whole genome shotgun (WGS) entry which is preliminary data.</text>
</comment>
<keyword evidence="2" id="KW-0677">Repeat</keyword>
<dbReference type="PANTHER" id="PTHR39441:SF1">
    <property type="entry name" value="DUF2252 DOMAIN-CONTAINING PROTEIN"/>
    <property type="match status" value="1"/>
</dbReference>
<organism evidence="4 5">
    <name type="scientific">Geomicrobium sediminis</name>
    <dbReference type="NCBI Taxonomy" id="1347788"/>
    <lineage>
        <taxon>Bacteria</taxon>
        <taxon>Bacillati</taxon>
        <taxon>Bacillota</taxon>
        <taxon>Bacilli</taxon>
        <taxon>Bacillales</taxon>
        <taxon>Geomicrobium</taxon>
    </lineage>
</organism>
<proteinExistence type="predicted"/>
<dbReference type="EMBL" id="JAFBEC010000001">
    <property type="protein sequence ID" value="MBM7631006.1"/>
    <property type="molecule type" value="Genomic_DNA"/>
</dbReference>
<dbReference type="PROSITE" id="PS51450">
    <property type="entry name" value="LRR"/>
    <property type="match status" value="8"/>
</dbReference>
<evidence type="ECO:0000256" key="2">
    <source>
        <dbReference type="ARBA" id="ARBA00022737"/>
    </source>
</evidence>
<dbReference type="SMART" id="SM00365">
    <property type="entry name" value="LRR_SD22"/>
    <property type="match status" value="8"/>
</dbReference>
<dbReference type="Proteomes" id="UP000741863">
    <property type="component" value="Unassembled WGS sequence"/>
</dbReference>
<dbReference type="Pfam" id="PF10009">
    <property type="entry name" value="DUF2252"/>
    <property type="match status" value="1"/>
</dbReference>
<dbReference type="PANTHER" id="PTHR39441">
    <property type="entry name" value="DUF2252 DOMAIN-CONTAINING PROTEIN"/>
    <property type="match status" value="1"/>
</dbReference>
<dbReference type="Pfam" id="PF00395">
    <property type="entry name" value="SLH"/>
    <property type="match status" value="3"/>
</dbReference>
<gene>
    <name evidence="4" type="ORF">JOD17_000097</name>
</gene>
<reference evidence="4 5" key="1">
    <citation type="submission" date="2021-01" db="EMBL/GenBank/DDBJ databases">
        <title>Genomic Encyclopedia of Type Strains, Phase IV (KMG-IV): sequencing the most valuable type-strain genomes for metagenomic binning, comparative biology and taxonomic classification.</title>
        <authorList>
            <person name="Goeker M."/>
        </authorList>
    </citation>
    <scope>NUCLEOTIDE SEQUENCE [LARGE SCALE GENOMIC DNA]</scope>
    <source>
        <strain evidence="4 5">DSM 25540</strain>
    </source>
</reference>
<sequence length="932" mass="105922">MKKYIGMAGLFLVVGLSTTDLVDAEELNLKEAIPDEALRDAVKASLETEESIIDEATLEQLVQLDGARGQGIADLTGLELFTNLEDIELRSNEITDLGPLQRLGNLESIDLRQNHIRDLAALEGLTSLLDLDLRGNAVSDLSALESLVNLETLDLRQNQVASIDPLANLHNLEELNLRENSVHDLQPLQQLVQLKELNLHTNRVNDLSPISNLEKLEVLTLRRNQVTDLSPLQSLVNLNDMNLRDNDIDSLEPLASLPRLTERLHVRGNDRLTDYSPVESYYATIKDVDFILRPLMPFPLERFDMQTSAERQRSIYESLVRNNSHFKDESIFEQKFQTMNTGMFSFFRGSSHLYADDALRGNMGVPDAWLEDDVNTWITGDFHVENIGFYGNGSGEPVFDFNDFDEVVYAPFYYDLIRYGSSIIKLNDIAPGLQLSDDEISDVITEFVSTYTNELQKVVDGEIEPNQFSFTPEHTEGFVKETAEELQSISQLDELNTWTTMIGEQRHFEEDNPRLAAASEAEKAMINTYWQNYVHEQTQDYDLDEEHFEIKDIARRTNAGLGSLGYDRYYVLIEGASDSEDDDIILDVKAQTKAPFEEEESMQTPHAERTITGAKALLPDNHSPYWGMLDTEEQSFSVRERSRYKEEFGEASFESKEQLESVVQHSAQAAAIAHSRANPIFAENASRAIHSWEDFDDILTEISVQYYDQVIHDYDVFSAQYTNGFFEGNPYVPTLLDYVSGANYQDVSDTHYAIDEINAMYALEVMTGNSSGQFMPARHTTRTHYTVMLVRAFGLNGDEESYEQALSFADVDEETWYVNELSAALKHGLIQGYSDGTFRGEQSISRIHSIRILGRMLEYTFDVDPDQFDVAPFSDLDNIDEETQSYVNALYHMNVYQGRDDVLSPSERSSRAQTAVVFYRLLNEMQSLQTTR</sequence>
<dbReference type="InterPro" id="IPR025875">
    <property type="entry name" value="Leu-rich_rpt_4"/>
</dbReference>
<dbReference type="PROSITE" id="PS51272">
    <property type="entry name" value="SLH"/>
    <property type="match status" value="3"/>
</dbReference>
<keyword evidence="1" id="KW-0433">Leucine-rich repeat</keyword>
<dbReference type="InterPro" id="IPR001611">
    <property type="entry name" value="Leu-rich_rpt"/>
</dbReference>
<evidence type="ECO:0000259" key="3">
    <source>
        <dbReference type="PROSITE" id="PS51272"/>
    </source>
</evidence>
<name>A0ABS2P779_9BACL</name>
<keyword evidence="5" id="KW-1185">Reference proteome</keyword>
<dbReference type="RefSeq" id="WP_204695170.1">
    <property type="nucleotide sequence ID" value="NZ_JAFBEC010000001.1"/>
</dbReference>
<dbReference type="SUPFAM" id="SSF52058">
    <property type="entry name" value="L domain-like"/>
    <property type="match status" value="1"/>
</dbReference>
<dbReference type="Pfam" id="PF12799">
    <property type="entry name" value="LRR_4"/>
    <property type="match status" value="1"/>
</dbReference>